<proteinExistence type="predicted"/>
<organism evidence="2 3">
    <name type="scientific">Kytococcus schroeteri</name>
    <dbReference type="NCBI Taxonomy" id="138300"/>
    <lineage>
        <taxon>Bacteria</taxon>
        <taxon>Bacillati</taxon>
        <taxon>Actinomycetota</taxon>
        <taxon>Actinomycetes</taxon>
        <taxon>Micrococcales</taxon>
        <taxon>Kytococcaceae</taxon>
        <taxon>Kytococcus</taxon>
    </lineage>
</organism>
<dbReference type="InterPro" id="IPR001466">
    <property type="entry name" value="Beta-lactam-related"/>
</dbReference>
<comment type="caution">
    <text evidence="2">The sequence shown here is derived from an EMBL/GenBank/DDBJ whole genome shotgun (WGS) entry which is preliminary data.</text>
</comment>
<dbReference type="OrthoDB" id="9809635at2"/>
<dbReference type="InterPro" id="IPR050491">
    <property type="entry name" value="AmpC-like"/>
</dbReference>
<dbReference type="PANTHER" id="PTHR46825">
    <property type="entry name" value="D-ALANYL-D-ALANINE-CARBOXYPEPTIDASE/ENDOPEPTIDASE AMPH"/>
    <property type="match status" value="1"/>
</dbReference>
<keyword evidence="3" id="KW-1185">Reference proteome</keyword>
<dbReference type="Proteomes" id="UP000234206">
    <property type="component" value="Unassembled WGS sequence"/>
</dbReference>
<evidence type="ECO:0000313" key="2">
    <source>
        <dbReference type="EMBL" id="PKZ41952.1"/>
    </source>
</evidence>
<dbReference type="AlphaFoldDB" id="A0A2I1PBF3"/>
<accession>A0A2I1PBF3</accession>
<dbReference type="Pfam" id="PF00144">
    <property type="entry name" value="Beta-lactamase"/>
    <property type="match status" value="1"/>
</dbReference>
<dbReference type="PANTHER" id="PTHR46825:SF7">
    <property type="entry name" value="D-ALANYL-D-ALANINE CARBOXYPEPTIDASE"/>
    <property type="match status" value="1"/>
</dbReference>
<gene>
    <name evidence="2" type="ORF">CYJ76_04655</name>
</gene>
<dbReference type="PROSITE" id="PS51318">
    <property type="entry name" value="TAT"/>
    <property type="match status" value="1"/>
</dbReference>
<reference evidence="2 3" key="1">
    <citation type="submission" date="2017-12" db="EMBL/GenBank/DDBJ databases">
        <title>Phylogenetic diversity of female urinary microbiome.</title>
        <authorList>
            <person name="Thomas-White K."/>
            <person name="Wolfe A.J."/>
        </authorList>
    </citation>
    <scope>NUCLEOTIDE SEQUENCE [LARGE SCALE GENOMIC DNA]</scope>
    <source>
        <strain evidence="2 3">UMB1298</strain>
    </source>
</reference>
<name>A0A2I1PBF3_9MICO</name>
<dbReference type="SUPFAM" id="SSF56601">
    <property type="entry name" value="beta-lactamase/transpeptidase-like"/>
    <property type="match status" value="1"/>
</dbReference>
<dbReference type="InterPro" id="IPR006311">
    <property type="entry name" value="TAT_signal"/>
</dbReference>
<dbReference type="InterPro" id="IPR012338">
    <property type="entry name" value="Beta-lactam/transpept-like"/>
</dbReference>
<protein>
    <recommendedName>
        <fullName evidence="1">Beta-lactamase-related domain-containing protein</fullName>
    </recommendedName>
</protein>
<dbReference type="Gene3D" id="3.40.710.10">
    <property type="entry name" value="DD-peptidase/beta-lactamase superfamily"/>
    <property type="match status" value="1"/>
</dbReference>
<evidence type="ECO:0000259" key="1">
    <source>
        <dbReference type="Pfam" id="PF00144"/>
    </source>
</evidence>
<feature type="domain" description="Beta-lactamase-related" evidence="1">
    <location>
        <begin position="96"/>
        <end position="418"/>
    </location>
</feature>
<dbReference type="EMBL" id="PKIZ01000007">
    <property type="protein sequence ID" value="PKZ41952.1"/>
    <property type="molecule type" value="Genomic_DNA"/>
</dbReference>
<sequence>MRMGAAHTGQDLDPTTQENAMSTALSRRQFAGLATATAATAAMTAPAGAATVTPQTIATGPNAVALKKALQSTIGRPVVGAVCSVSGKYGRMDIAAGRFSLGRKELARENARARISSMTKPHVATAVLELVEKGTWSLKTTIDDVLPGLWKGRGRVTIGQLLNHTSGMPDHINDYVTRYVEEHGFTLDWWEDFTNDQWTHAKIIREAKKLPWHFAPGTGWSYSNTGYVVLGMMLEKVYRKPIDKVLRERIYTRMNMNQTFLFNSAKVENPKLQLEDVAILGKRKERLEKNNLSIFSASAAAMATSADITDFWALLMRHKVLSRTMVDRMITPVGAAKEAQAGYGVFVLDDVWTGKGKVYGHDGGGFGSSAMSFTSRDGWRRMAFMMTGRPYDEQSNLLLDGQAKVMDACMAVSTNRSGRPKGYSAAAVRREVMPMLQRSAFRIG</sequence>
<evidence type="ECO:0000313" key="3">
    <source>
        <dbReference type="Proteomes" id="UP000234206"/>
    </source>
</evidence>